<dbReference type="Proteomes" id="UP001559025">
    <property type="component" value="Unassembled WGS sequence"/>
</dbReference>
<dbReference type="PANTHER" id="PTHR36836:SF1">
    <property type="entry name" value="COLANIC ACID BIOSYNTHESIS PROTEIN WCAK"/>
    <property type="match status" value="1"/>
</dbReference>
<organism evidence="2 3">
    <name type="scientific">Neoaquamicrobium sediminum</name>
    <dbReference type="NCBI Taxonomy" id="1849104"/>
    <lineage>
        <taxon>Bacteria</taxon>
        <taxon>Pseudomonadati</taxon>
        <taxon>Pseudomonadota</taxon>
        <taxon>Alphaproteobacteria</taxon>
        <taxon>Hyphomicrobiales</taxon>
        <taxon>Phyllobacteriaceae</taxon>
        <taxon>Neoaquamicrobium</taxon>
    </lineage>
</organism>
<comment type="caution">
    <text evidence="2">The sequence shown here is derived from an EMBL/GenBank/DDBJ whole genome shotgun (WGS) entry which is preliminary data.</text>
</comment>
<dbReference type="InterPro" id="IPR007345">
    <property type="entry name" value="Polysacch_pyruvyl_Trfase"/>
</dbReference>
<sequence length="413" mass="45676">MKIVLFGQFGCGNTGNDGSLKAMADLLRDARPDAEIVCACPNPANVESDLGISSIGTSRPVMTGRVASFLNRVLLRLPGRIIHLLDPIRQLKGTDMVLVPGTGFLDDFQEIPRGWPLMILRWCLAARLVGARLAFVSIGAGPIRHPMSRFFLTAAARLCHYRSYRDIQSRDFMVKLGIGRGTDQVCPDLAFALTPPPAKPRPVRDVLTVGVGVMAYSGWVNRGANSEEIYDLYMGKVVSFIGWLLEKGHDVRLLTGDIMDQRAVWHALERLQATLSPELTSALIVEPTTTLFEVMRQIALTDVVVASRFHNVVCAIKLKRPLISLGYAEKNEALLRQIGLYGFSQHIEHFDLDLLKQQFMRASAERVEIADRMAIVTSGYMKRLIAQRDAVLELLPSPPEREVELAPGAPSSH</sequence>
<protein>
    <submittedName>
        <fullName evidence="2">Polysaccharide pyruvyl transferase family protein</fullName>
    </submittedName>
</protein>
<proteinExistence type="predicted"/>
<dbReference type="GO" id="GO:0016740">
    <property type="term" value="F:transferase activity"/>
    <property type="evidence" value="ECO:0007669"/>
    <property type="project" value="UniProtKB-KW"/>
</dbReference>
<feature type="domain" description="Polysaccharide pyruvyl transferase" evidence="1">
    <location>
        <begin position="13"/>
        <end position="327"/>
    </location>
</feature>
<name>A0ABV3WWC8_9HYPH</name>
<evidence type="ECO:0000313" key="3">
    <source>
        <dbReference type="Proteomes" id="UP001559025"/>
    </source>
</evidence>
<dbReference type="RefSeq" id="WP_368803971.1">
    <property type="nucleotide sequence ID" value="NZ_JAZHFV010000006.1"/>
</dbReference>
<evidence type="ECO:0000313" key="2">
    <source>
        <dbReference type="EMBL" id="MEX4008987.1"/>
    </source>
</evidence>
<dbReference type="Pfam" id="PF04230">
    <property type="entry name" value="PS_pyruv_trans"/>
    <property type="match status" value="1"/>
</dbReference>
<gene>
    <name evidence="2" type="ORF">V1479_16880</name>
</gene>
<dbReference type="PANTHER" id="PTHR36836">
    <property type="entry name" value="COLANIC ACID BIOSYNTHESIS PROTEIN WCAK"/>
    <property type="match status" value="1"/>
</dbReference>
<evidence type="ECO:0000259" key="1">
    <source>
        <dbReference type="Pfam" id="PF04230"/>
    </source>
</evidence>
<reference evidence="2 3" key="1">
    <citation type="submission" date="2024-01" db="EMBL/GenBank/DDBJ databases">
        <title>New evidence supports the origin of RcGTA from prophage.</title>
        <authorList>
            <person name="Xu Y."/>
            <person name="Liu B."/>
            <person name="Chen F."/>
        </authorList>
    </citation>
    <scope>NUCLEOTIDE SEQUENCE [LARGE SCALE GENOMIC DNA]</scope>
    <source>
        <strain evidence="2 3">CBW1107-2</strain>
    </source>
</reference>
<keyword evidence="2" id="KW-0808">Transferase</keyword>
<accession>A0ABV3WWC8</accession>
<dbReference type="EMBL" id="JAZHFV010000006">
    <property type="protein sequence ID" value="MEX4008987.1"/>
    <property type="molecule type" value="Genomic_DNA"/>
</dbReference>
<keyword evidence="3" id="KW-1185">Reference proteome</keyword>